<evidence type="ECO:0000313" key="1">
    <source>
        <dbReference type="EMBL" id="QBP40760.1"/>
    </source>
</evidence>
<organism evidence="1 2">
    <name type="scientific">Paenisporosarcina antarctica</name>
    <dbReference type="NCBI Taxonomy" id="417367"/>
    <lineage>
        <taxon>Bacteria</taxon>
        <taxon>Bacillati</taxon>
        <taxon>Bacillota</taxon>
        <taxon>Bacilli</taxon>
        <taxon>Bacillales</taxon>
        <taxon>Caryophanaceae</taxon>
        <taxon>Paenisporosarcina</taxon>
    </lineage>
</organism>
<gene>
    <name evidence="1" type="ORF">E2636_06335</name>
</gene>
<evidence type="ECO:0000313" key="2">
    <source>
        <dbReference type="Proteomes" id="UP000294292"/>
    </source>
</evidence>
<keyword evidence="2" id="KW-1185">Reference proteome</keyword>
<dbReference type="RefSeq" id="WP_134209451.1">
    <property type="nucleotide sequence ID" value="NZ_CP038015.1"/>
</dbReference>
<dbReference type="EMBL" id="CP038015">
    <property type="protein sequence ID" value="QBP40760.1"/>
    <property type="molecule type" value="Genomic_DNA"/>
</dbReference>
<dbReference type="KEGG" id="panc:E2636_06335"/>
<accession>A0A4P6ZW01</accession>
<reference evidence="1 2" key="1">
    <citation type="submission" date="2019-03" db="EMBL/GenBank/DDBJ databases">
        <title>Complete genome sequence of Paenisporosarcina antarctica CGMCC 1.6503T.</title>
        <authorList>
            <person name="Rong J.-C."/>
            <person name="Chi N.-Y."/>
            <person name="Zhang Q.-F."/>
        </authorList>
    </citation>
    <scope>NUCLEOTIDE SEQUENCE [LARGE SCALE GENOMIC DNA]</scope>
    <source>
        <strain evidence="1 2">CGMCC 1.6503</strain>
    </source>
</reference>
<dbReference type="AlphaFoldDB" id="A0A4P6ZW01"/>
<proteinExistence type="predicted"/>
<dbReference type="OrthoDB" id="2452888at2"/>
<dbReference type="Proteomes" id="UP000294292">
    <property type="component" value="Chromosome"/>
</dbReference>
<protein>
    <submittedName>
        <fullName evidence="1">Uncharacterized protein</fullName>
    </submittedName>
</protein>
<name>A0A4P6ZW01_9BACL</name>
<sequence>MKYLKNNEGYALLLVLFLIVFLISVSSIVANGSLNHSKQEVTTDISNQSIVAAEMGVDYFKVLGKVEYNRIKFHHYNILINKINSYYTSPEFSTHSDMQKEQKVNNIKNDYLINIGEAINDYYSNFSQRITVNDQIYYELGNIGEDIPSYQINEDKVVINVNVKGVSNNKVSNLKFDMNIPSPTLVITPVKPIESKWVPPSFIEMEKKILDPSAHGGINKCVDPLVNITCLGDNLLDLKLLNNTTVFTTNYNYGTGNLNYSLKKSTFYNNGFWELHNAIGLSDVTVFSNNDVTVKNIDASSTYFQVKGDFTGEQVELSNSTFNLIGDFVATKHFYAVNTNLCVEGSINLQKKTVLSNVNIYYTGSLTPSNLSGNNSIVKWVSPESLRNECPISNPNHPDVDNPDVPQSPIISAFWEDPYLKVTY</sequence>